<evidence type="ECO:0000313" key="3">
    <source>
        <dbReference type="Proteomes" id="UP000703893"/>
    </source>
</evidence>
<dbReference type="AlphaFoldDB" id="A0A938BPI0"/>
<feature type="signal peptide" evidence="1">
    <location>
        <begin position="1"/>
        <end position="27"/>
    </location>
</feature>
<proteinExistence type="predicted"/>
<organism evidence="2 3">
    <name type="scientific">Candidatus Tanganyikabacteria bacterium</name>
    <dbReference type="NCBI Taxonomy" id="2961651"/>
    <lineage>
        <taxon>Bacteria</taxon>
        <taxon>Bacillati</taxon>
        <taxon>Candidatus Sericytochromatia</taxon>
        <taxon>Candidatus Tanganyikabacteria</taxon>
    </lineage>
</organism>
<accession>A0A938BPI0</accession>
<sequence length="443" mass="48331">MNLFDLPPGVALTRLLAAGLLFFVARAQSATPSPKTVLLEPGAGMYVALADMGFWNHEDYATTSQSTPAHQAKKLLDLSGLVEPTWKELRAAEVSIFMLVDDNGGDGLDERFDIVINGHTNTLPTKGLVKTGKGWFDMHVSIGWFNFAIPRDQLRRSINEIILQKSPGTTDGDDTLHMGIDMFQRQDASYISFDGGRAWAGSPLNRPLKQAGYPDFGHDGELMIRLNLYRDPALAGKESFKQEDLPPLPPVDLNPPVAPLPTPALLAPLFSPGVGEDTLENGWLRVTVAHGRGLALSALTHKPVGKNALAGSSTGSLFVAEVDGRRIGSQEFSFKTRVELQGGLRERKVIYELRHGETGIEAAVSFRLDEGPELMVGLAFKNASAQPRRIKAVFPMITGIEWSENLVDDWYLFPYGVGTISKHPSKFISAYGGGKTCFQQMVS</sequence>
<name>A0A938BPI0_9BACT</name>
<feature type="chain" id="PRO_5036853424" description="Carbohydrate-binding domain-containing protein" evidence="1">
    <location>
        <begin position="28"/>
        <end position="443"/>
    </location>
</feature>
<gene>
    <name evidence="2" type="ORF">FJZ00_13455</name>
</gene>
<reference evidence="2 3" key="1">
    <citation type="submission" date="2019-03" db="EMBL/GenBank/DDBJ databases">
        <title>Lake Tanganyika Metagenome-Assembled Genomes (MAGs).</title>
        <authorList>
            <person name="Tran P."/>
        </authorList>
    </citation>
    <scope>NUCLEOTIDE SEQUENCE [LARGE SCALE GENOMIC DNA]</scope>
    <source>
        <strain evidence="2">K_DeepCast_65m_m2_236</strain>
    </source>
</reference>
<evidence type="ECO:0000256" key="1">
    <source>
        <dbReference type="SAM" id="SignalP"/>
    </source>
</evidence>
<evidence type="ECO:0008006" key="4">
    <source>
        <dbReference type="Google" id="ProtNLM"/>
    </source>
</evidence>
<dbReference type="EMBL" id="VGJX01000885">
    <property type="protein sequence ID" value="MBM3276154.1"/>
    <property type="molecule type" value="Genomic_DNA"/>
</dbReference>
<protein>
    <recommendedName>
        <fullName evidence="4">Carbohydrate-binding domain-containing protein</fullName>
    </recommendedName>
</protein>
<keyword evidence="1" id="KW-0732">Signal</keyword>
<comment type="caution">
    <text evidence="2">The sequence shown here is derived from an EMBL/GenBank/DDBJ whole genome shotgun (WGS) entry which is preliminary data.</text>
</comment>
<evidence type="ECO:0000313" key="2">
    <source>
        <dbReference type="EMBL" id="MBM3276154.1"/>
    </source>
</evidence>
<feature type="non-terminal residue" evidence="2">
    <location>
        <position position="443"/>
    </location>
</feature>
<dbReference type="Proteomes" id="UP000703893">
    <property type="component" value="Unassembled WGS sequence"/>
</dbReference>